<gene>
    <name evidence="4" type="ORF">PIIN_08189</name>
</gene>
<feature type="transmembrane region" description="Helical" evidence="3">
    <location>
        <begin position="309"/>
        <end position="332"/>
    </location>
</feature>
<comment type="caution">
    <text evidence="4">The sequence shown here is derived from an EMBL/GenBank/DDBJ whole genome shotgun (WGS) entry which is preliminary data.</text>
</comment>
<dbReference type="Proteomes" id="UP000007148">
    <property type="component" value="Unassembled WGS sequence"/>
</dbReference>
<dbReference type="InParanoid" id="G4TSE3"/>
<organism evidence="4 5">
    <name type="scientific">Serendipita indica (strain DSM 11827)</name>
    <name type="common">Root endophyte fungus</name>
    <name type="synonym">Piriformospora indica</name>
    <dbReference type="NCBI Taxonomy" id="1109443"/>
    <lineage>
        <taxon>Eukaryota</taxon>
        <taxon>Fungi</taxon>
        <taxon>Dikarya</taxon>
        <taxon>Basidiomycota</taxon>
        <taxon>Agaricomycotina</taxon>
        <taxon>Agaricomycetes</taxon>
        <taxon>Sebacinales</taxon>
        <taxon>Serendipitaceae</taxon>
        <taxon>Serendipita</taxon>
    </lineage>
</organism>
<dbReference type="STRING" id="1109443.G4TSE3"/>
<name>G4TSE3_SERID</name>
<evidence type="ECO:0000256" key="1">
    <source>
        <dbReference type="ARBA" id="ARBA00006484"/>
    </source>
</evidence>
<protein>
    <submittedName>
        <fullName evidence="4">Related to short-chain alcohol dehydrogenase</fullName>
    </submittedName>
</protein>
<evidence type="ECO:0000313" key="4">
    <source>
        <dbReference type="EMBL" id="CCA74236.1"/>
    </source>
</evidence>
<dbReference type="eggNOG" id="KOG4169">
    <property type="taxonomic scope" value="Eukaryota"/>
</dbReference>
<dbReference type="Pfam" id="PF00106">
    <property type="entry name" value="adh_short"/>
    <property type="match status" value="1"/>
</dbReference>
<dbReference type="EMBL" id="CAFZ01000292">
    <property type="protein sequence ID" value="CCA74236.1"/>
    <property type="molecule type" value="Genomic_DNA"/>
</dbReference>
<evidence type="ECO:0000256" key="3">
    <source>
        <dbReference type="SAM" id="Phobius"/>
    </source>
</evidence>
<keyword evidence="3" id="KW-0472">Membrane</keyword>
<keyword evidence="2" id="KW-0560">Oxidoreductase</keyword>
<keyword evidence="5" id="KW-1185">Reference proteome</keyword>
<accession>G4TSE3</accession>
<dbReference type="InterPro" id="IPR036291">
    <property type="entry name" value="NAD(P)-bd_dom_sf"/>
</dbReference>
<comment type="similarity">
    <text evidence="1">Belongs to the short-chain dehydrogenases/reductases (SDR) family.</text>
</comment>
<reference evidence="4 5" key="1">
    <citation type="journal article" date="2011" name="PLoS Pathog.">
        <title>Endophytic Life Strategies Decoded by Genome and Transcriptome Analyses of the Mutualistic Root Symbiont Piriformospora indica.</title>
        <authorList>
            <person name="Zuccaro A."/>
            <person name="Lahrmann U."/>
            <person name="Guldener U."/>
            <person name="Langen G."/>
            <person name="Pfiffi S."/>
            <person name="Biedenkopf D."/>
            <person name="Wong P."/>
            <person name="Samans B."/>
            <person name="Grimm C."/>
            <person name="Basiewicz M."/>
            <person name="Murat C."/>
            <person name="Martin F."/>
            <person name="Kogel K.H."/>
        </authorList>
    </citation>
    <scope>NUCLEOTIDE SEQUENCE [LARGE SCALE GENOMIC DNA]</scope>
    <source>
        <strain evidence="4 5">DSM 11827</strain>
    </source>
</reference>
<keyword evidence="3" id="KW-1133">Transmembrane helix</keyword>
<dbReference type="PRINTS" id="PR00081">
    <property type="entry name" value="GDHRDH"/>
</dbReference>
<dbReference type="GO" id="GO:0005737">
    <property type="term" value="C:cytoplasm"/>
    <property type="evidence" value="ECO:0007669"/>
    <property type="project" value="TreeGrafter"/>
</dbReference>
<dbReference type="InterPro" id="IPR002347">
    <property type="entry name" value="SDR_fam"/>
</dbReference>
<dbReference type="OMA" id="PMYRQFR"/>
<proteinExistence type="inferred from homology"/>
<dbReference type="Gene3D" id="3.40.50.720">
    <property type="entry name" value="NAD(P)-binding Rossmann-like Domain"/>
    <property type="match status" value="1"/>
</dbReference>
<evidence type="ECO:0000256" key="2">
    <source>
        <dbReference type="ARBA" id="ARBA00023002"/>
    </source>
</evidence>
<dbReference type="GO" id="GO:0016616">
    <property type="term" value="F:oxidoreductase activity, acting on the CH-OH group of donors, NAD or NADP as acceptor"/>
    <property type="evidence" value="ECO:0007669"/>
    <property type="project" value="TreeGrafter"/>
</dbReference>
<evidence type="ECO:0000313" key="5">
    <source>
        <dbReference type="Proteomes" id="UP000007148"/>
    </source>
</evidence>
<sequence>MTTITDEELYLNAEVLKDKVVLITGGSSGVGQATAIAFASYGAKVIIGDIDVAGAKHTIRECLRVGGTIGSDAMVQKCDVTSWEEQVALFDAGYKKYGRIDFVVPNAGVGGPPDGPLALTKRTKDIPAKPDTRTIDINLTGVIYTVRLGQHYLMKNKEKPLGPMAIIFVSSMAGNNGLPRGEIYSATKHGIVALCRSLTEDYRGHGIRTAVVCPWFIDTPILKTASRVALAGIPLTPVHRVAGAIVCAATDPNWETSGASYNLPDDGLVMRTERHELTVGVYKLLTDRINGLIKVQTTANHYKNVVSDLFMLAAPHLTVVAFVLPILAYWLFTRWMNS</sequence>
<dbReference type="OrthoDB" id="5371740at2759"/>
<dbReference type="HOGENOM" id="CLU_010194_13_1_1"/>
<dbReference type="PANTHER" id="PTHR44229:SF4">
    <property type="entry name" value="15-HYDROXYPROSTAGLANDIN DEHYDROGENASE [NAD(+)]"/>
    <property type="match status" value="1"/>
</dbReference>
<dbReference type="AlphaFoldDB" id="G4TSE3"/>
<dbReference type="PANTHER" id="PTHR44229">
    <property type="entry name" value="15-HYDROXYPROSTAGLANDIN DEHYDROGENASE [NAD(+)]"/>
    <property type="match status" value="1"/>
</dbReference>
<keyword evidence="3" id="KW-0812">Transmembrane</keyword>
<dbReference type="SUPFAM" id="SSF51735">
    <property type="entry name" value="NAD(P)-binding Rossmann-fold domains"/>
    <property type="match status" value="1"/>
</dbReference>